<evidence type="ECO:0000313" key="1">
    <source>
        <dbReference type="EMBL" id="QTA80887.1"/>
    </source>
</evidence>
<protein>
    <submittedName>
        <fullName evidence="1">Uncharacterized protein</fullName>
    </submittedName>
</protein>
<keyword evidence="2" id="KW-1185">Reference proteome</keyword>
<gene>
    <name evidence="1" type="ORF">dnl_32020</name>
</gene>
<dbReference type="Proteomes" id="UP000663720">
    <property type="component" value="Chromosome"/>
</dbReference>
<sequence>MNEKKIAVYFLRSKPSGRDREEEFLKGELSIGWAYGESFKNKDKEEIAVTMKKVWPDAGSLDFTQCYNFATIPIGSIVLTPSLKDPSNINVFKTISEYMYKPEFEDAGNPHQIKAILVKTVKRNSFSEPFKRSMQAARRTITIMSKYIDDILKTVGHDVIDYEIDPYVPIETENTRNKSGKTEDLNLYNYKLSAKAALHELLKSDNDEIKLKAALALMSDN</sequence>
<dbReference type="KEGG" id="dli:dnl_32020"/>
<dbReference type="EMBL" id="CP061799">
    <property type="protein sequence ID" value="QTA80887.1"/>
    <property type="molecule type" value="Genomic_DNA"/>
</dbReference>
<accession>A0A975B8R2</accession>
<organism evidence="1 2">
    <name type="scientific">Desulfonema limicola</name>
    <dbReference type="NCBI Taxonomy" id="45656"/>
    <lineage>
        <taxon>Bacteria</taxon>
        <taxon>Pseudomonadati</taxon>
        <taxon>Thermodesulfobacteriota</taxon>
        <taxon>Desulfobacteria</taxon>
        <taxon>Desulfobacterales</taxon>
        <taxon>Desulfococcaceae</taxon>
        <taxon>Desulfonema</taxon>
    </lineage>
</organism>
<evidence type="ECO:0000313" key="2">
    <source>
        <dbReference type="Proteomes" id="UP000663720"/>
    </source>
</evidence>
<dbReference type="RefSeq" id="WP_207692449.1">
    <property type="nucleotide sequence ID" value="NZ_CP061799.1"/>
</dbReference>
<proteinExistence type="predicted"/>
<dbReference type="AlphaFoldDB" id="A0A975B8R2"/>
<name>A0A975B8R2_9BACT</name>
<reference evidence="1" key="1">
    <citation type="journal article" date="2021" name="Microb. Physiol.">
        <title>Proteogenomic Insights into the Physiology of Marine, Sulfate-Reducing, Filamentous Desulfonema limicola and Desulfonema magnum.</title>
        <authorList>
            <person name="Schnaars V."/>
            <person name="Wohlbrand L."/>
            <person name="Scheve S."/>
            <person name="Hinrichs C."/>
            <person name="Reinhardt R."/>
            <person name="Rabus R."/>
        </authorList>
    </citation>
    <scope>NUCLEOTIDE SEQUENCE</scope>
    <source>
        <strain evidence="1">5ac10</strain>
    </source>
</reference>